<sequence length="306" mass="33320">MDTGCGKRYGEGEQPSDLKTFIETEILRDDAASGPSEYRSVVVCTHCHFDHIGGIEFFFDDGAMICASGYDPDFNGPQNRAANSLCAAFGMPTPQYQITHFLEDGEEIRFEGVSLGLKALLTPGHTPDSLAIFDEEERVLFVGDTCYRRVADLTWGERQDAPIVIPLQGNWADFKASLAKLLSFVEAEEAGPSSQRIQIACGHTTANAPAAEVLHAVDQFANRFEAGGVPVATPLPGHQVAPGGSSSEGGFLLWQDPGEPEFSIIAPKRFEREFANRTIPARKLCRVGEKGRALQYGRTLGTWPCH</sequence>
<dbReference type="PANTHER" id="PTHR42951">
    <property type="entry name" value="METALLO-BETA-LACTAMASE DOMAIN-CONTAINING"/>
    <property type="match status" value="1"/>
</dbReference>
<evidence type="ECO:0000313" key="3">
    <source>
        <dbReference type="Proteomes" id="UP000309340"/>
    </source>
</evidence>
<dbReference type="CDD" id="cd06262">
    <property type="entry name" value="metallo-hydrolase-like_MBL-fold"/>
    <property type="match status" value="1"/>
</dbReference>
<evidence type="ECO:0000313" key="2">
    <source>
        <dbReference type="EMBL" id="TKA78125.1"/>
    </source>
</evidence>
<dbReference type="STRING" id="329884.A0A4U0XT11"/>
<dbReference type="InterPro" id="IPR001279">
    <property type="entry name" value="Metallo-B-lactamas"/>
</dbReference>
<dbReference type="SUPFAM" id="SSF56281">
    <property type="entry name" value="Metallo-hydrolase/oxidoreductase"/>
    <property type="match status" value="1"/>
</dbReference>
<dbReference type="InterPro" id="IPR050855">
    <property type="entry name" value="NDM-1-like"/>
</dbReference>
<name>A0A4U0XT11_9PEZI</name>
<dbReference type="Proteomes" id="UP000309340">
    <property type="component" value="Unassembled WGS sequence"/>
</dbReference>
<protein>
    <recommendedName>
        <fullName evidence="1">Metallo-beta-lactamase domain-containing protein</fullName>
    </recommendedName>
</protein>
<organism evidence="2 3">
    <name type="scientific">Friedmanniomyces simplex</name>
    <dbReference type="NCBI Taxonomy" id="329884"/>
    <lineage>
        <taxon>Eukaryota</taxon>
        <taxon>Fungi</taxon>
        <taxon>Dikarya</taxon>
        <taxon>Ascomycota</taxon>
        <taxon>Pezizomycotina</taxon>
        <taxon>Dothideomycetes</taxon>
        <taxon>Dothideomycetidae</taxon>
        <taxon>Mycosphaerellales</taxon>
        <taxon>Teratosphaeriaceae</taxon>
        <taxon>Friedmanniomyces</taxon>
    </lineage>
</organism>
<feature type="domain" description="Metallo-beta-lactamase" evidence="1">
    <location>
        <begin position="16"/>
        <end position="203"/>
    </location>
</feature>
<proteinExistence type="predicted"/>
<dbReference type="PANTHER" id="PTHR42951:SF4">
    <property type="entry name" value="ACYL-COENZYME A THIOESTERASE MBLAC2"/>
    <property type="match status" value="1"/>
</dbReference>
<evidence type="ECO:0000259" key="1">
    <source>
        <dbReference type="SMART" id="SM00849"/>
    </source>
</evidence>
<dbReference type="OrthoDB" id="3341310at2759"/>
<gene>
    <name evidence="2" type="ORF">B0A55_02728</name>
</gene>
<dbReference type="Pfam" id="PF00753">
    <property type="entry name" value="Lactamase_B"/>
    <property type="match status" value="1"/>
</dbReference>
<dbReference type="AlphaFoldDB" id="A0A4U0XT11"/>
<dbReference type="Gene3D" id="3.60.15.10">
    <property type="entry name" value="Ribonuclease Z/Hydroxyacylglutathione hydrolase-like"/>
    <property type="match status" value="1"/>
</dbReference>
<dbReference type="SMART" id="SM00849">
    <property type="entry name" value="Lactamase_B"/>
    <property type="match status" value="1"/>
</dbReference>
<keyword evidence="3" id="KW-1185">Reference proteome</keyword>
<comment type="caution">
    <text evidence="2">The sequence shown here is derived from an EMBL/GenBank/DDBJ whole genome shotgun (WGS) entry which is preliminary data.</text>
</comment>
<accession>A0A4U0XT11</accession>
<dbReference type="EMBL" id="NAJQ01000120">
    <property type="protein sequence ID" value="TKA78125.1"/>
    <property type="molecule type" value="Genomic_DNA"/>
</dbReference>
<dbReference type="InterPro" id="IPR036866">
    <property type="entry name" value="RibonucZ/Hydroxyglut_hydro"/>
</dbReference>
<reference evidence="2 3" key="1">
    <citation type="submission" date="2017-03" db="EMBL/GenBank/DDBJ databases">
        <title>Genomes of endolithic fungi from Antarctica.</title>
        <authorList>
            <person name="Coleine C."/>
            <person name="Masonjones S."/>
            <person name="Stajich J.E."/>
        </authorList>
    </citation>
    <scope>NUCLEOTIDE SEQUENCE [LARGE SCALE GENOMIC DNA]</scope>
    <source>
        <strain evidence="2 3">CCFEE 5184</strain>
    </source>
</reference>